<reference evidence="3" key="2">
    <citation type="submission" date="2018-05" db="EMBL/GenBank/DDBJ databases">
        <title>OgluRS3 (Oryza glumaepatula Reference Sequence Version 3).</title>
        <authorList>
            <person name="Zhang J."/>
            <person name="Kudrna D."/>
            <person name="Lee S."/>
            <person name="Talag J."/>
            <person name="Welchert J."/>
            <person name="Wing R.A."/>
        </authorList>
    </citation>
    <scope>NUCLEOTIDE SEQUENCE [LARGE SCALE GENOMIC DNA]</scope>
</reference>
<dbReference type="HOGENOM" id="CLU_1016974_0_0_1"/>
<evidence type="ECO:0000313" key="4">
    <source>
        <dbReference type="Proteomes" id="UP000026961"/>
    </source>
</evidence>
<evidence type="ECO:0000256" key="1">
    <source>
        <dbReference type="SAM" id="MobiDB-lite"/>
    </source>
</evidence>
<organism evidence="3">
    <name type="scientific">Oryza glumipatula</name>
    <dbReference type="NCBI Taxonomy" id="40148"/>
    <lineage>
        <taxon>Eukaryota</taxon>
        <taxon>Viridiplantae</taxon>
        <taxon>Streptophyta</taxon>
        <taxon>Embryophyta</taxon>
        <taxon>Tracheophyta</taxon>
        <taxon>Spermatophyta</taxon>
        <taxon>Magnoliopsida</taxon>
        <taxon>Liliopsida</taxon>
        <taxon>Poales</taxon>
        <taxon>Poaceae</taxon>
        <taxon>BOP clade</taxon>
        <taxon>Oryzoideae</taxon>
        <taxon>Oryzeae</taxon>
        <taxon>Oryzinae</taxon>
        <taxon>Oryza</taxon>
    </lineage>
</organism>
<name>A0A0D9YN38_9ORYZ</name>
<feature type="compositionally biased region" description="Basic and acidic residues" evidence="1">
    <location>
        <begin position="227"/>
        <end position="246"/>
    </location>
</feature>
<accession>A0A0D9YN38</accession>
<reference evidence="3" key="1">
    <citation type="submission" date="2015-04" db="UniProtKB">
        <authorList>
            <consortium name="EnsemblPlants"/>
        </authorList>
    </citation>
    <scope>IDENTIFICATION</scope>
</reference>
<dbReference type="EnsemblPlants" id="OGLUM02G05680.2">
    <property type="protein sequence ID" value="OGLUM02G05680.2"/>
    <property type="gene ID" value="OGLUM02G05680"/>
</dbReference>
<keyword evidence="2" id="KW-0812">Transmembrane</keyword>
<feature type="transmembrane region" description="Helical" evidence="2">
    <location>
        <begin position="98"/>
        <end position="117"/>
    </location>
</feature>
<feature type="compositionally biased region" description="Basic and acidic residues" evidence="1">
    <location>
        <begin position="148"/>
        <end position="159"/>
    </location>
</feature>
<evidence type="ECO:0000256" key="2">
    <source>
        <dbReference type="SAM" id="Phobius"/>
    </source>
</evidence>
<dbReference type="Proteomes" id="UP000026961">
    <property type="component" value="Chromosome 2"/>
</dbReference>
<dbReference type="AlphaFoldDB" id="A0A0D9YN38"/>
<sequence>MFYSVCISIHSTVLSSICRILRFSPIVHIAARIPAIFCTVIGVVIWIPCVAFLSITAPNSSIIALLLILLLLSSFGINSELLLLLLRHRHLIVIAAPIRFIVFIIGRGLSGAIALTAEDDGPAATTFDLSGAAVSMADLLAAPPPPSPRERLGGGRNEETGPVPADTGGRGSASLGRRFSASSSSSSELSPVGWRIGGGRNCTTRLGFPEEDLGGGMAEKTGPDLGAGREEKRSADLGCGSDEKMPPPEGGFGRAAAAAGGVGRVSSASSSEEA</sequence>
<keyword evidence="4" id="KW-1185">Reference proteome</keyword>
<dbReference type="Gramene" id="OGLUM02G05680.2">
    <property type="protein sequence ID" value="OGLUM02G05680.2"/>
    <property type="gene ID" value="OGLUM02G05680"/>
</dbReference>
<proteinExistence type="predicted"/>
<feature type="transmembrane region" description="Helical" evidence="2">
    <location>
        <begin position="61"/>
        <end position="86"/>
    </location>
</feature>
<feature type="compositionally biased region" description="Low complexity" evidence="1">
    <location>
        <begin position="254"/>
        <end position="274"/>
    </location>
</feature>
<keyword evidence="2" id="KW-1133">Transmembrane helix</keyword>
<feature type="region of interest" description="Disordered" evidence="1">
    <location>
        <begin position="143"/>
        <end position="195"/>
    </location>
</feature>
<protein>
    <submittedName>
        <fullName evidence="3">Uncharacterized protein</fullName>
    </submittedName>
</protein>
<feature type="transmembrane region" description="Helical" evidence="2">
    <location>
        <begin position="29"/>
        <end position="55"/>
    </location>
</feature>
<evidence type="ECO:0000313" key="3">
    <source>
        <dbReference type="EnsemblPlants" id="OGLUM02G05680.2"/>
    </source>
</evidence>
<keyword evidence="2" id="KW-0472">Membrane</keyword>
<feature type="compositionally biased region" description="Low complexity" evidence="1">
    <location>
        <begin position="172"/>
        <end position="190"/>
    </location>
</feature>
<feature type="region of interest" description="Disordered" evidence="1">
    <location>
        <begin position="207"/>
        <end position="274"/>
    </location>
</feature>